<sequence length="125" mass="14056">MDSVADGNSQRCDILHPVKQIIEYLRKNGRRITTGIFVLLCIFGAIAMATAVVLKVEKADYRRGGIGLNREDVMIIIGACLMVLAMHFWYRLAGNVSIMELFTRENNRNRNSIPPSDLEMTVTLV</sequence>
<accession>A0AAE0RT45</accession>
<feature type="transmembrane region" description="Helical" evidence="1">
    <location>
        <begin position="73"/>
        <end position="90"/>
    </location>
</feature>
<evidence type="ECO:0000313" key="2">
    <source>
        <dbReference type="EMBL" id="KAK3579131.1"/>
    </source>
</evidence>
<keyword evidence="1" id="KW-0472">Membrane</keyword>
<reference evidence="2" key="1">
    <citation type="journal article" date="2021" name="Genome Biol. Evol.">
        <title>A High-Quality Reference Genome for a Parasitic Bivalve with Doubly Uniparental Inheritance (Bivalvia: Unionida).</title>
        <authorList>
            <person name="Smith C.H."/>
        </authorList>
    </citation>
    <scope>NUCLEOTIDE SEQUENCE</scope>
    <source>
        <strain evidence="2">CHS0354</strain>
    </source>
</reference>
<reference evidence="2" key="2">
    <citation type="journal article" date="2021" name="Genome Biol. Evol.">
        <title>Developing a high-quality reference genome for a parasitic bivalve with doubly uniparental inheritance (Bivalvia: Unionida).</title>
        <authorList>
            <person name="Smith C.H."/>
        </authorList>
    </citation>
    <scope>NUCLEOTIDE SEQUENCE</scope>
    <source>
        <strain evidence="2">CHS0354</strain>
        <tissue evidence="2">Mantle</tissue>
    </source>
</reference>
<protein>
    <submittedName>
        <fullName evidence="2">Uncharacterized protein</fullName>
    </submittedName>
</protein>
<gene>
    <name evidence="2" type="ORF">CHS0354_022151</name>
</gene>
<evidence type="ECO:0000313" key="3">
    <source>
        <dbReference type="Proteomes" id="UP001195483"/>
    </source>
</evidence>
<comment type="caution">
    <text evidence="2">The sequence shown here is derived from an EMBL/GenBank/DDBJ whole genome shotgun (WGS) entry which is preliminary data.</text>
</comment>
<dbReference type="EMBL" id="JAEAOA010001340">
    <property type="protein sequence ID" value="KAK3579131.1"/>
    <property type="molecule type" value="Genomic_DNA"/>
</dbReference>
<dbReference type="AlphaFoldDB" id="A0AAE0RT45"/>
<feature type="transmembrane region" description="Helical" evidence="1">
    <location>
        <begin position="32"/>
        <end position="53"/>
    </location>
</feature>
<name>A0AAE0RT45_9BIVA</name>
<keyword evidence="3" id="KW-1185">Reference proteome</keyword>
<proteinExistence type="predicted"/>
<keyword evidence="1" id="KW-1133">Transmembrane helix</keyword>
<evidence type="ECO:0000256" key="1">
    <source>
        <dbReference type="SAM" id="Phobius"/>
    </source>
</evidence>
<dbReference type="Proteomes" id="UP001195483">
    <property type="component" value="Unassembled WGS sequence"/>
</dbReference>
<reference evidence="2" key="3">
    <citation type="submission" date="2023-05" db="EMBL/GenBank/DDBJ databases">
        <authorList>
            <person name="Smith C.H."/>
        </authorList>
    </citation>
    <scope>NUCLEOTIDE SEQUENCE</scope>
    <source>
        <strain evidence="2">CHS0354</strain>
        <tissue evidence="2">Mantle</tissue>
    </source>
</reference>
<keyword evidence="1" id="KW-0812">Transmembrane</keyword>
<organism evidence="2 3">
    <name type="scientific">Potamilus streckersoni</name>
    <dbReference type="NCBI Taxonomy" id="2493646"/>
    <lineage>
        <taxon>Eukaryota</taxon>
        <taxon>Metazoa</taxon>
        <taxon>Spiralia</taxon>
        <taxon>Lophotrochozoa</taxon>
        <taxon>Mollusca</taxon>
        <taxon>Bivalvia</taxon>
        <taxon>Autobranchia</taxon>
        <taxon>Heteroconchia</taxon>
        <taxon>Palaeoheterodonta</taxon>
        <taxon>Unionida</taxon>
        <taxon>Unionoidea</taxon>
        <taxon>Unionidae</taxon>
        <taxon>Ambleminae</taxon>
        <taxon>Lampsilini</taxon>
        <taxon>Potamilus</taxon>
    </lineage>
</organism>